<protein>
    <recommendedName>
        <fullName evidence="3">Lipoprotein</fullName>
    </recommendedName>
</protein>
<dbReference type="RefSeq" id="WP_208694482.1">
    <property type="nucleotide sequence ID" value="NZ_CP022198.1"/>
</dbReference>
<dbReference type="PROSITE" id="PS51257">
    <property type="entry name" value="PROKAR_LIPOPROTEIN"/>
    <property type="match status" value="1"/>
</dbReference>
<gene>
    <name evidence="1" type="ORF">CE139_09815</name>
</gene>
<dbReference type="Proteomes" id="UP000250579">
    <property type="component" value="Chromosome"/>
</dbReference>
<evidence type="ECO:0000313" key="1">
    <source>
        <dbReference type="EMBL" id="AXA66104.1"/>
    </source>
</evidence>
<name>A0A2Z5A6P6_9PSED</name>
<evidence type="ECO:0008006" key="3">
    <source>
        <dbReference type="Google" id="ProtNLM"/>
    </source>
</evidence>
<dbReference type="AlphaFoldDB" id="A0A2Z5A6P6"/>
<accession>A0A2Z5A6P6</accession>
<proteinExistence type="predicted"/>
<reference evidence="1 2" key="1">
    <citation type="submission" date="2017-06" db="EMBL/GenBank/DDBJ databases">
        <title>Evolution towards high GC content and high-temperature stress adaptation in endophytic Pseudomonas oryzihabitans impacted its plant-growth promoting traits.</title>
        <authorList>
            <person name="Nascimento F.X."/>
        </authorList>
    </citation>
    <scope>NUCLEOTIDE SEQUENCE [LARGE SCALE GENOMIC DNA]</scope>
    <source>
        <strain evidence="1 2">MS8</strain>
    </source>
</reference>
<sequence length="189" mass="20685">MKRTVIILAALLGGCSIKQQVVPAELSGSNSSEICTVPAAGLRSGFNTTYVNALEQKGFKVKPLPAGSNPAECDLSTTYTGTWGWDLALYMKFADIRVFQNGRQIGQAIYDSRWGSGRPDKFINAENKINQLANELFPRGAGDLVRKYQAPANVSVPSASSKEARIQALQGQGLSYEEYSRRYREIMAQ</sequence>
<dbReference type="NCBIfam" id="NF040519">
    <property type="entry name" value="Sbal_3080_fam"/>
    <property type="match status" value="1"/>
</dbReference>
<dbReference type="EMBL" id="CP022198">
    <property type="protein sequence ID" value="AXA66104.1"/>
    <property type="molecule type" value="Genomic_DNA"/>
</dbReference>
<evidence type="ECO:0000313" key="2">
    <source>
        <dbReference type="Proteomes" id="UP000250579"/>
    </source>
</evidence>
<organism evidence="1 2">
    <name type="scientific">Pseudomonas oryzihabitans</name>
    <dbReference type="NCBI Taxonomy" id="47885"/>
    <lineage>
        <taxon>Bacteria</taxon>
        <taxon>Pseudomonadati</taxon>
        <taxon>Pseudomonadota</taxon>
        <taxon>Gammaproteobacteria</taxon>
        <taxon>Pseudomonadales</taxon>
        <taxon>Pseudomonadaceae</taxon>
        <taxon>Pseudomonas</taxon>
    </lineage>
</organism>